<name>A0ABS8WY79_DATST</name>
<comment type="caution">
    <text evidence="1">The sequence shown here is derived from an EMBL/GenBank/DDBJ whole genome shotgun (WGS) entry which is preliminary data.</text>
</comment>
<evidence type="ECO:0000313" key="2">
    <source>
        <dbReference type="Proteomes" id="UP000823775"/>
    </source>
</evidence>
<keyword evidence="2" id="KW-1185">Reference proteome</keyword>
<dbReference type="EMBL" id="JACEIK010014164">
    <property type="protein sequence ID" value="MCE3216791.1"/>
    <property type="molecule type" value="Genomic_DNA"/>
</dbReference>
<protein>
    <submittedName>
        <fullName evidence="1">Uncharacterized protein</fullName>
    </submittedName>
</protein>
<proteinExistence type="predicted"/>
<organism evidence="1 2">
    <name type="scientific">Datura stramonium</name>
    <name type="common">Jimsonweed</name>
    <name type="synonym">Common thornapple</name>
    <dbReference type="NCBI Taxonomy" id="4076"/>
    <lineage>
        <taxon>Eukaryota</taxon>
        <taxon>Viridiplantae</taxon>
        <taxon>Streptophyta</taxon>
        <taxon>Embryophyta</taxon>
        <taxon>Tracheophyta</taxon>
        <taxon>Spermatophyta</taxon>
        <taxon>Magnoliopsida</taxon>
        <taxon>eudicotyledons</taxon>
        <taxon>Gunneridae</taxon>
        <taxon>Pentapetalae</taxon>
        <taxon>asterids</taxon>
        <taxon>lamiids</taxon>
        <taxon>Solanales</taxon>
        <taxon>Solanaceae</taxon>
        <taxon>Solanoideae</taxon>
        <taxon>Datureae</taxon>
        <taxon>Datura</taxon>
    </lineage>
</organism>
<gene>
    <name evidence="1" type="ORF">HAX54_008073</name>
</gene>
<accession>A0ABS8WY79</accession>
<dbReference type="Proteomes" id="UP000823775">
    <property type="component" value="Unassembled WGS sequence"/>
</dbReference>
<reference evidence="1 2" key="1">
    <citation type="journal article" date="2021" name="BMC Genomics">
        <title>Datura genome reveals duplications of psychoactive alkaloid biosynthetic genes and high mutation rate following tissue culture.</title>
        <authorList>
            <person name="Rajewski A."/>
            <person name="Carter-House D."/>
            <person name="Stajich J."/>
            <person name="Litt A."/>
        </authorList>
    </citation>
    <scope>NUCLEOTIDE SEQUENCE [LARGE SCALE GENOMIC DNA]</scope>
    <source>
        <strain evidence="1">AR-01</strain>
    </source>
</reference>
<evidence type="ECO:0000313" key="1">
    <source>
        <dbReference type="EMBL" id="MCE3216791.1"/>
    </source>
</evidence>
<sequence length="104" mass="11764">MSLISALPQYTPQTGKYIFESRFYTIGQLTKSGLACTIQQILLSFFSHHICNGLFQVTPETTRKSKVLYAKQIFLPKDIAREDVPHKIIAILTNFLSAKSSQKL</sequence>